<evidence type="ECO:0000256" key="1">
    <source>
        <dbReference type="SAM" id="MobiDB-lite"/>
    </source>
</evidence>
<dbReference type="EMBL" id="UFQS01000065">
    <property type="protein sequence ID" value="SSW98902.1"/>
    <property type="molecule type" value="Genomic_DNA"/>
</dbReference>
<proteinExistence type="predicted"/>
<name>A0A336M006_CULSO</name>
<dbReference type="VEuPathDB" id="VectorBase:CSON013239"/>
<accession>A0A336M006</accession>
<evidence type="ECO:0000313" key="4">
    <source>
        <dbReference type="EMBL" id="SSW98902.1"/>
    </source>
</evidence>
<organism evidence="5">
    <name type="scientific">Culicoides sonorensis</name>
    <name type="common">Biting midge</name>
    <dbReference type="NCBI Taxonomy" id="179676"/>
    <lineage>
        <taxon>Eukaryota</taxon>
        <taxon>Metazoa</taxon>
        <taxon>Ecdysozoa</taxon>
        <taxon>Arthropoda</taxon>
        <taxon>Hexapoda</taxon>
        <taxon>Insecta</taxon>
        <taxon>Pterygota</taxon>
        <taxon>Neoptera</taxon>
        <taxon>Endopterygota</taxon>
        <taxon>Diptera</taxon>
        <taxon>Nematocera</taxon>
        <taxon>Chironomoidea</taxon>
        <taxon>Ceratopogonidae</taxon>
        <taxon>Ceratopogoninae</taxon>
        <taxon>Culicoides</taxon>
        <taxon>Monoculicoides</taxon>
    </lineage>
</organism>
<dbReference type="InterPro" id="IPR052774">
    <property type="entry name" value="Celegans_DevNeuronal_Protein"/>
</dbReference>
<dbReference type="Pfam" id="PF00024">
    <property type="entry name" value="PAN_1"/>
    <property type="match status" value="1"/>
</dbReference>
<feature type="chain" id="PRO_5033343160" evidence="2">
    <location>
        <begin position="27"/>
        <end position="277"/>
    </location>
</feature>
<reference evidence="5" key="2">
    <citation type="submission" date="2018-07" db="EMBL/GenBank/DDBJ databases">
        <authorList>
            <person name="Quirk P.G."/>
            <person name="Krulwich T.A."/>
        </authorList>
    </citation>
    <scope>NUCLEOTIDE SEQUENCE</scope>
</reference>
<reference evidence="4" key="1">
    <citation type="submission" date="2018-04" db="EMBL/GenBank/DDBJ databases">
        <authorList>
            <person name="Go L.Y."/>
            <person name="Mitchell J.A."/>
        </authorList>
    </citation>
    <scope>NUCLEOTIDE SEQUENCE</scope>
    <source>
        <tissue evidence="4">Whole organism</tissue>
    </source>
</reference>
<dbReference type="OMA" id="CEPDNIG"/>
<dbReference type="AlphaFoldDB" id="A0A336M006"/>
<dbReference type="EMBL" id="UFQT01000065">
    <property type="protein sequence ID" value="SSX19288.1"/>
    <property type="molecule type" value="Genomic_DNA"/>
</dbReference>
<gene>
    <name evidence="5" type="primary">CSON013239</name>
</gene>
<dbReference type="PROSITE" id="PS50948">
    <property type="entry name" value="PAN"/>
    <property type="match status" value="1"/>
</dbReference>
<dbReference type="PANTHER" id="PTHR47327">
    <property type="entry name" value="FI18240P1-RELATED"/>
    <property type="match status" value="1"/>
</dbReference>
<keyword evidence="2" id="KW-0732">Signal</keyword>
<feature type="region of interest" description="Disordered" evidence="1">
    <location>
        <begin position="36"/>
        <end position="79"/>
    </location>
</feature>
<sequence length="277" mass="30580">MLLPRRFTTIRTLLCCLVLLIVTVDARRSRIDLPIKNPADAPLEDNLATASGNESEVVPAVAEPLTSDKDKDKDKEKPVEEEIVAVTEAPASDIKLETSTDQVTNEIVNDEEEDDKTEMPPDVPTIEDCEPDNIGYEIVTGYVFSAPGKLLDSIPGTLMLTDCLDSCSNNDSCSSVNYETGLCVLFSSNADKLPGALTKSQFPVFTIYAQKLCFSMRPCDRPWCADRALGNKLNGYVKRSAQAVSRHDCFEMCLGETDFLCSKLSVYGHFYVYGSYR</sequence>
<dbReference type="InterPro" id="IPR003609">
    <property type="entry name" value="Pan_app"/>
</dbReference>
<protein>
    <submittedName>
        <fullName evidence="5">CSON013239 protein</fullName>
    </submittedName>
</protein>
<evidence type="ECO:0000259" key="3">
    <source>
        <dbReference type="PROSITE" id="PS50948"/>
    </source>
</evidence>
<feature type="domain" description="Apple" evidence="3">
    <location>
        <begin position="129"/>
        <end position="213"/>
    </location>
</feature>
<evidence type="ECO:0000256" key="2">
    <source>
        <dbReference type="SAM" id="SignalP"/>
    </source>
</evidence>
<feature type="signal peptide" evidence="2">
    <location>
        <begin position="1"/>
        <end position="26"/>
    </location>
</feature>
<feature type="compositionally biased region" description="Basic and acidic residues" evidence="1">
    <location>
        <begin position="66"/>
        <end position="79"/>
    </location>
</feature>
<dbReference type="PANTHER" id="PTHR47327:SF2">
    <property type="entry name" value="FI18240P1-RELATED"/>
    <property type="match status" value="1"/>
</dbReference>
<dbReference type="GO" id="GO:0009653">
    <property type="term" value="P:anatomical structure morphogenesis"/>
    <property type="evidence" value="ECO:0007669"/>
    <property type="project" value="TreeGrafter"/>
</dbReference>
<evidence type="ECO:0000313" key="5">
    <source>
        <dbReference type="EMBL" id="SSX19288.1"/>
    </source>
</evidence>